<sequence length="118" mass="13756">MIIFQVDGENRTIDVSTDEAAIRSGDYYTISSRLNIDYKTEWIRGKTFTCIVTFYNETYRNYENFIIGPKLTIDEDNYEIYVRSVKTTMLAYGMFVAKSIAYGLFIMFIVRGRGFVSK</sequence>
<keyword evidence="1" id="KW-0472">Membrane</keyword>
<keyword evidence="3" id="KW-1185">Reference proteome</keyword>
<name>A0A7J6AN38_AMEME</name>
<dbReference type="Proteomes" id="UP000593565">
    <property type="component" value="Unassembled WGS sequence"/>
</dbReference>
<dbReference type="AlphaFoldDB" id="A0A7J6AN38"/>
<gene>
    <name evidence="2" type="ORF">AMELA_G00127020</name>
</gene>
<dbReference type="InterPro" id="IPR036179">
    <property type="entry name" value="Ig-like_dom_sf"/>
</dbReference>
<keyword evidence="1" id="KW-1133">Transmembrane helix</keyword>
<dbReference type="EMBL" id="JAAGNN010000010">
    <property type="protein sequence ID" value="KAF4084283.1"/>
    <property type="molecule type" value="Genomic_DNA"/>
</dbReference>
<evidence type="ECO:0000313" key="2">
    <source>
        <dbReference type="EMBL" id="KAF4084283.1"/>
    </source>
</evidence>
<accession>A0A7J6AN38</accession>
<organism evidence="2 3">
    <name type="scientific">Ameiurus melas</name>
    <name type="common">Black bullhead</name>
    <name type="synonym">Silurus melas</name>
    <dbReference type="NCBI Taxonomy" id="219545"/>
    <lineage>
        <taxon>Eukaryota</taxon>
        <taxon>Metazoa</taxon>
        <taxon>Chordata</taxon>
        <taxon>Craniata</taxon>
        <taxon>Vertebrata</taxon>
        <taxon>Euteleostomi</taxon>
        <taxon>Actinopterygii</taxon>
        <taxon>Neopterygii</taxon>
        <taxon>Teleostei</taxon>
        <taxon>Ostariophysi</taxon>
        <taxon>Siluriformes</taxon>
        <taxon>Ictaluridae</taxon>
        <taxon>Ameiurus</taxon>
    </lineage>
</organism>
<evidence type="ECO:0000256" key="1">
    <source>
        <dbReference type="SAM" id="Phobius"/>
    </source>
</evidence>
<reference evidence="2 3" key="1">
    <citation type="submission" date="2020-02" db="EMBL/GenBank/DDBJ databases">
        <title>A chromosome-scale genome assembly of the black bullhead catfish (Ameiurus melas).</title>
        <authorList>
            <person name="Wen M."/>
            <person name="Zham M."/>
            <person name="Cabau C."/>
            <person name="Klopp C."/>
            <person name="Donnadieu C."/>
            <person name="Roques C."/>
            <person name="Bouchez O."/>
            <person name="Lampietro C."/>
            <person name="Jouanno E."/>
            <person name="Herpin A."/>
            <person name="Louis A."/>
            <person name="Berthelot C."/>
            <person name="Parey E."/>
            <person name="Roest-Crollius H."/>
            <person name="Braasch I."/>
            <person name="Postlethwait J."/>
            <person name="Robinson-Rechavi M."/>
            <person name="Echchiki A."/>
            <person name="Begum T."/>
            <person name="Montfort J."/>
            <person name="Schartl M."/>
            <person name="Bobe J."/>
            <person name="Guiguen Y."/>
        </authorList>
    </citation>
    <scope>NUCLEOTIDE SEQUENCE [LARGE SCALE GENOMIC DNA]</scope>
    <source>
        <strain evidence="2">M_S1</strain>
        <tissue evidence="2">Blood</tissue>
    </source>
</reference>
<evidence type="ECO:0000313" key="3">
    <source>
        <dbReference type="Proteomes" id="UP000593565"/>
    </source>
</evidence>
<protein>
    <submittedName>
        <fullName evidence="2">Uncharacterized protein</fullName>
    </submittedName>
</protein>
<keyword evidence="1" id="KW-0812">Transmembrane</keyword>
<comment type="caution">
    <text evidence="2">The sequence shown here is derived from an EMBL/GenBank/DDBJ whole genome shotgun (WGS) entry which is preliminary data.</text>
</comment>
<feature type="transmembrane region" description="Helical" evidence="1">
    <location>
        <begin position="89"/>
        <end position="110"/>
    </location>
</feature>
<dbReference type="Gene3D" id="2.60.40.10">
    <property type="entry name" value="Immunoglobulins"/>
    <property type="match status" value="1"/>
</dbReference>
<dbReference type="SUPFAM" id="SSF48726">
    <property type="entry name" value="Immunoglobulin"/>
    <property type="match status" value="1"/>
</dbReference>
<dbReference type="InterPro" id="IPR013783">
    <property type="entry name" value="Ig-like_fold"/>
</dbReference>
<proteinExistence type="predicted"/>